<gene>
    <name evidence="2" type="ORF">BV898_01433</name>
</gene>
<name>A0A1W0XBF6_HYPEX</name>
<dbReference type="Pfam" id="PF00652">
    <property type="entry name" value="Ricin_B_lectin"/>
    <property type="match status" value="1"/>
</dbReference>
<accession>A0A1W0XBF6</accession>
<dbReference type="Proteomes" id="UP000192578">
    <property type="component" value="Unassembled WGS sequence"/>
</dbReference>
<dbReference type="Gene3D" id="2.80.10.50">
    <property type="match status" value="2"/>
</dbReference>
<evidence type="ECO:0000259" key="1">
    <source>
        <dbReference type="SMART" id="SM00458"/>
    </source>
</evidence>
<dbReference type="SMART" id="SM00458">
    <property type="entry name" value="RICIN"/>
    <property type="match status" value="1"/>
</dbReference>
<feature type="domain" description="Ricin B lectin" evidence="1">
    <location>
        <begin position="8"/>
        <end position="136"/>
    </location>
</feature>
<dbReference type="InterPro" id="IPR035992">
    <property type="entry name" value="Ricin_B-like_lectins"/>
</dbReference>
<comment type="caution">
    <text evidence="2">The sequence shown here is derived from an EMBL/GenBank/DDBJ whole genome shotgun (WGS) entry which is preliminary data.</text>
</comment>
<dbReference type="AlphaFoldDB" id="A0A1W0XBF6"/>
<evidence type="ECO:0000313" key="3">
    <source>
        <dbReference type="Proteomes" id="UP000192578"/>
    </source>
</evidence>
<dbReference type="PROSITE" id="PS50231">
    <property type="entry name" value="RICIN_B_LECTIN"/>
    <property type="match status" value="1"/>
</dbReference>
<keyword evidence="3" id="KW-1185">Reference proteome</keyword>
<dbReference type="EMBL" id="MTYJ01000005">
    <property type="protein sequence ID" value="OQV24845.1"/>
    <property type="molecule type" value="Genomic_DNA"/>
</dbReference>
<evidence type="ECO:0000313" key="2">
    <source>
        <dbReference type="EMBL" id="OQV24845.1"/>
    </source>
</evidence>
<reference evidence="3" key="1">
    <citation type="submission" date="2017-01" db="EMBL/GenBank/DDBJ databases">
        <title>Comparative genomics of anhydrobiosis in the tardigrade Hypsibius dujardini.</title>
        <authorList>
            <person name="Yoshida Y."/>
            <person name="Koutsovoulos G."/>
            <person name="Laetsch D."/>
            <person name="Stevens L."/>
            <person name="Kumar S."/>
            <person name="Horikawa D."/>
            <person name="Ishino K."/>
            <person name="Komine S."/>
            <person name="Tomita M."/>
            <person name="Blaxter M."/>
            <person name="Arakawa K."/>
        </authorList>
    </citation>
    <scope>NUCLEOTIDE SEQUENCE [LARGE SCALE GENOMIC DNA]</scope>
    <source>
        <strain evidence="3">Z151</strain>
    </source>
</reference>
<dbReference type="OrthoDB" id="26589at2759"/>
<organism evidence="2 3">
    <name type="scientific">Hypsibius exemplaris</name>
    <name type="common">Freshwater tardigrade</name>
    <dbReference type="NCBI Taxonomy" id="2072580"/>
    <lineage>
        <taxon>Eukaryota</taxon>
        <taxon>Metazoa</taxon>
        <taxon>Ecdysozoa</taxon>
        <taxon>Tardigrada</taxon>
        <taxon>Eutardigrada</taxon>
        <taxon>Parachela</taxon>
        <taxon>Hypsibioidea</taxon>
        <taxon>Hypsibiidae</taxon>
        <taxon>Hypsibius</taxon>
    </lineage>
</organism>
<dbReference type="SUPFAM" id="SSF50370">
    <property type="entry name" value="Ricin B-like lectins"/>
    <property type="match status" value="1"/>
</dbReference>
<sequence>MAFNPHAPFIIKHVSTNTVLDIMAGSNPGKEQVILFPYNGGLNQRWTWHNGMIISQKNGLALDISLNPGDIHAVTTWAPHGQDNQRFEIKGNGRIKSQLGLCLDARHSHGHNNLSVFGAVKRKERDGGAYQKFQLVNV</sequence>
<dbReference type="CDD" id="cd00161">
    <property type="entry name" value="beta-trefoil_Ricin-like"/>
    <property type="match status" value="1"/>
</dbReference>
<protein>
    <recommendedName>
        <fullName evidence="1">Ricin B lectin domain-containing protein</fullName>
    </recommendedName>
</protein>
<dbReference type="InterPro" id="IPR000772">
    <property type="entry name" value="Ricin_B_lectin"/>
</dbReference>
<proteinExistence type="predicted"/>